<keyword evidence="3 8" id="KW-0479">Metal-binding</keyword>
<comment type="catalytic activity">
    <reaction evidence="8">
        <text>Mo-molybdopterin + GTP + H(+) = Mo-molybdopterin guanine dinucleotide + diphosphate</text>
        <dbReference type="Rhea" id="RHEA:34243"/>
        <dbReference type="ChEBI" id="CHEBI:15378"/>
        <dbReference type="ChEBI" id="CHEBI:33019"/>
        <dbReference type="ChEBI" id="CHEBI:37565"/>
        <dbReference type="ChEBI" id="CHEBI:71302"/>
        <dbReference type="ChEBI" id="CHEBI:71310"/>
        <dbReference type="EC" id="2.7.7.77"/>
    </reaction>
</comment>
<comment type="function">
    <text evidence="8">Transfers a GMP moiety from GTP to Mo-molybdopterin (Mo-MPT) cofactor (Moco or molybdenum cofactor) to form Mo-molybdopterin guanine dinucleotide (Mo-MGD) cofactor.</text>
</comment>
<keyword evidence="6 8" id="KW-0342">GTP-binding</keyword>
<comment type="domain">
    <text evidence="8">The N-terminal domain determines nucleotide recognition and specific binding, while the C-terminal domain determines the specific binding to the target protein.</text>
</comment>
<sequence length="203" mass="21211">MAPAVIVLAGGQSRRMGTDKALVDFHGEPLVRRIAARLAPVSGRLLAVAPAARFRPLAEALQGIPGVELVADVHEGQGPLSGLHAGLAAAGRGYHFVVSCDQPFVEAAFARFLVERAAASKADAAVPGWAGRLEVLHAAYAGPVAARAEQLLLSGRGASLRALLEGLQVVTVAEADIRAFGDPERLFFNVNTPQALEQARRMG</sequence>
<dbReference type="EC" id="2.7.7.77" evidence="8"/>
<dbReference type="InterPro" id="IPR029044">
    <property type="entry name" value="Nucleotide-diphossugar_trans"/>
</dbReference>
<comment type="subcellular location">
    <subcellularLocation>
        <location evidence="8">Cytoplasm</location>
    </subcellularLocation>
</comment>
<feature type="binding site" evidence="8">
    <location>
        <position position="20"/>
    </location>
    <ligand>
        <name>GTP</name>
        <dbReference type="ChEBI" id="CHEBI:37565"/>
    </ligand>
</feature>
<dbReference type="EMBL" id="CP141615">
    <property type="protein sequence ID" value="WRP16151.1"/>
    <property type="molecule type" value="Genomic_DNA"/>
</dbReference>
<keyword evidence="2 8" id="KW-0808">Transferase</keyword>
<keyword evidence="11" id="KW-1185">Reference proteome</keyword>
<evidence type="ECO:0000256" key="3">
    <source>
        <dbReference type="ARBA" id="ARBA00022723"/>
    </source>
</evidence>
<evidence type="ECO:0000256" key="5">
    <source>
        <dbReference type="ARBA" id="ARBA00022842"/>
    </source>
</evidence>
<keyword evidence="5 8" id="KW-0460">Magnesium</keyword>
<dbReference type="Gene3D" id="3.90.550.10">
    <property type="entry name" value="Spore Coat Polysaccharide Biosynthesis Protein SpsA, Chain A"/>
    <property type="match status" value="1"/>
</dbReference>
<protein>
    <recommendedName>
        <fullName evidence="8">Probable molybdenum cofactor guanylyltransferase</fullName>
        <shortName evidence="8">MoCo guanylyltransferase</shortName>
        <ecNumber evidence="8">2.7.7.77</ecNumber>
    </recommendedName>
    <alternativeName>
        <fullName evidence="8">GTP:molybdopterin guanylyltransferase</fullName>
    </alternativeName>
    <alternativeName>
        <fullName evidence="8">Mo-MPT guanylyltransferase</fullName>
    </alternativeName>
    <alternativeName>
        <fullName evidence="8">Molybdopterin guanylyltransferase</fullName>
    </alternativeName>
    <alternativeName>
        <fullName evidence="8">Molybdopterin-guanine dinucleotide synthase</fullName>
        <shortName evidence="8">MGD synthase</shortName>
    </alternativeName>
</protein>
<evidence type="ECO:0000256" key="1">
    <source>
        <dbReference type="ARBA" id="ARBA00022490"/>
    </source>
</evidence>
<accession>A0ABZ1BTN3</accession>
<comment type="similarity">
    <text evidence="8">Belongs to the MobA family.</text>
</comment>
<dbReference type="PANTHER" id="PTHR19136:SF81">
    <property type="entry name" value="MOLYBDENUM COFACTOR GUANYLYLTRANSFERASE"/>
    <property type="match status" value="1"/>
</dbReference>
<evidence type="ECO:0000313" key="10">
    <source>
        <dbReference type="EMBL" id="WRP16151.1"/>
    </source>
</evidence>
<feature type="binding site" evidence="8">
    <location>
        <position position="101"/>
    </location>
    <ligand>
        <name>GTP</name>
        <dbReference type="ChEBI" id="CHEBI:37565"/>
    </ligand>
</feature>
<name>A0ABZ1BTN3_9FIRM</name>
<evidence type="ECO:0000256" key="7">
    <source>
        <dbReference type="ARBA" id="ARBA00023150"/>
    </source>
</evidence>
<dbReference type="RefSeq" id="WP_324715424.1">
    <property type="nucleotide sequence ID" value="NZ_CP141615.1"/>
</dbReference>
<comment type="cofactor">
    <cofactor evidence="8">
        <name>Mg(2+)</name>
        <dbReference type="ChEBI" id="CHEBI:18420"/>
    </cofactor>
</comment>
<dbReference type="HAMAP" id="MF_00316">
    <property type="entry name" value="MobA"/>
    <property type="match status" value="1"/>
</dbReference>
<feature type="binding site" evidence="8">
    <location>
        <begin position="8"/>
        <end position="10"/>
    </location>
    <ligand>
        <name>GTP</name>
        <dbReference type="ChEBI" id="CHEBI:37565"/>
    </ligand>
</feature>
<gene>
    <name evidence="8" type="primary">mobA</name>
    <name evidence="10" type="ORF">U7230_08520</name>
</gene>
<evidence type="ECO:0000256" key="2">
    <source>
        <dbReference type="ARBA" id="ARBA00022679"/>
    </source>
</evidence>
<comment type="caution">
    <text evidence="8">Lacks conserved residue(s) required for the propagation of feature annotation.</text>
</comment>
<dbReference type="Pfam" id="PF12804">
    <property type="entry name" value="NTP_transf_3"/>
    <property type="match status" value="1"/>
</dbReference>
<evidence type="ECO:0000313" key="11">
    <source>
        <dbReference type="Proteomes" id="UP001332192"/>
    </source>
</evidence>
<organism evidence="10 11">
    <name type="scientific">Carboxydichorda subterranea</name>
    <dbReference type="NCBI Taxonomy" id="3109565"/>
    <lineage>
        <taxon>Bacteria</taxon>
        <taxon>Bacillati</taxon>
        <taxon>Bacillota</taxon>
        <taxon>Limnochordia</taxon>
        <taxon>Limnochordales</taxon>
        <taxon>Geochordaceae</taxon>
        <taxon>Carboxydichorda</taxon>
    </lineage>
</organism>
<keyword evidence="10" id="KW-0548">Nucleotidyltransferase</keyword>
<dbReference type="SUPFAM" id="SSF53448">
    <property type="entry name" value="Nucleotide-diphospho-sugar transferases"/>
    <property type="match status" value="1"/>
</dbReference>
<keyword evidence="1 8" id="KW-0963">Cytoplasm</keyword>
<keyword evidence="4 8" id="KW-0547">Nucleotide-binding</keyword>
<dbReference type="GO" id="GO:0061603">
    <property type="term" value="F:molybdenum cofactor guanylyltransferase activity"/>
    <property type="evidence" value="ECO:0007669"/>
    <property type="project" value="UniProtKB-EC"/>
</dbReference>
<dbReference type="InterPro" id="IPR013482">
    <property type="entry name" value="Molybde_CF_guanTrfase"/>
</dbReference>
<dbReference type="CDD" id="cd02503">
    <property type="entry name" value="MobA"/>
    <property type="match status" value="1"/>
</dbReference>
<evidence type="ECO:0000256" key="6">
    <source>
        <dbReference type="ARBA" id="ARBA00023134"/>
    </source>
</evidence>
<feature type="binding site" evidence="8">
    <location>
        <position position="101"/>
    </location>
    <ligand>
        <name>Mg(2+)</name>
        <dbReference type="ChEBI" id="CHEBI:18420"/>
    </ligand>
</feature>
<proteinExistence type="inferred from homology"/>
<feature type="binding site" evidence="8">
    <location>
        <position position="72"/>
    </location>
    <ligand>
        <name>GTP</name>
        <dbReference type="ChEBI" id="CHEBI:37565"/>
    </ligand>
</feature>
<evidence type="ECO:0000256" key="4">
    <source>
        <dbReference type="ARBA" id="ARBA00022741"/>
    </source>
</evidence>
<keyword evidence="7 8" id="KW-0501">Molybdenum cofactor biosynthesis</keyword>
<feature type="domain" description="MobA-like NTP transferase" evidence="9">
    <location>
        <begin position="5"/>
        <end position="165"/>
    </location>
</feature>
<evidence type="ECO:0000259" key="9">
    <source>
        <dbReference type="Pfam" id="PF12804"/>
    </source>
</evidence>
<evidence type="ECO:0000256" key="8">
    <source>
        <dbReference type="HAMAP-Rule" id="MF_00316"/>
    </source>
</evidence>
<dbReference type="PANTHER" id="PTHR19136">
    <property type="entry name" value="MOLYBDENUM COFACTOR GUANYLYLTRANSFERASE"/>
    <property type="match status" value="1"/>
</dbReference>
<dbReference type="Proteomes" id="UP001332192">
    <property type="component" value="Chromosome"/>
</dbReference>
<reference evidence="10 11" key="1">
    <citation type="journal article" date="2024" name="Front. Microbiol.">
        <title>Novel thermophilic genera Geochorda gen. nov. and Carboxydochorda gen. nov. from the deep terrestrial subsurface reveal the ecophysiological diversity in the class Limnochordia.</title>
        <authorList>
            <person name="Karnachuk O.V."/>
            <person name="Lukina A.P."/>
            <person name="Avakyan M.R."/>
            <person name="Kadnikov V.V."/>
            <person name="Begmatov S."/>
            <person name="Beletsky A.V."/>
            <person name="Vlasova K.G."/>
            <person name="Novikov A.A."/>
            <person name="Shcherbakova V.A."/>
            <person name="Mardanov A.V."/>
            <person name="Ravin N.V."/>
        </authorList>
    </citation>
    <scope>NUCLEOTIDE SEQUENCE [LARGE SCALE GENOMIC DNA]</scope>
    <source>
        <strain evidence="10 11">L945</strain>
    </source>
</reference>
<dbReference type="InterPro" id="IPR025877">
    <property type="entry name" value="MobA-like_NTP_Trfase"/>
</dbReference>